<evidence type="ECO:0000313" key="3">
    <source>
        <dbReference type="Proteomes" id="UP000509702"/>
    </source>
</evidence>
<accession>A0A6N1AS83</accession>
<keyword evidence="2" id="KW-0614">Plasmid</keyword>
<dbReference type="Proteomes" id="UP000509702">
    <property type="component" value="Plasmid unnamed7"/>
</dbReference>
<keyword evidence="3" id="KW-1185">Reference proteome</keyword>
<gene>
    <name evidence="2" type="ORF">HUE56_29635</name>
</gene>
<feature type="transmembrane region" description="Helical" evidence="1">
    <location>
        <begin position="6"/>
        <end position="24"/>
    </location>
</feature>
<keyword evidence="1" id="KW-0812">Transmembrane</keyword>
<evidence type="ECO:0000313" key="2">
    <source>
        <dbReference type="EMBL" id="QKS54665.1"/>
    </source>
</evidence>
<geneLocation type="plasmid" evidence="2 3">
    <name>unnamed7</name>
</geneLocation>
<protein>
    <submittedName>
        <fullName evidence="2">Uncharacterized protein</fullName>
    </submittedName>
</protein>
<dbReference type="AlphaFoldDB" id="A0A6N1AS83"/>
<evidence type="ECO:0000256" key="1">
    <source>
        <dbReference type="SAM" id="Phobius"/>
    </source>
</evidence>
<dbReference type="RefSeq" id="WP_109154769.1">
    <property type="nucleotide sequence ID" value="NZ_BSOV01000001.1"/>
</dbReference>
<dbReference type="EMBL" id="CP054622">
    <property type="protein sequence ID" value="QKS54665.1"/>
    <property type="molecule type" value="Genomic_DNA"/>
</dbReference>
<dbReference type="KEGG" id="aoz:HUE56_29635"/>
<name>A0A6N1AS83_9PROT</name>
<sequence>MEIIEKMLISAVAFVCVTVLRLFFKEFRDHKDPTRAMEEVFRRLFQRRNKDVVPQPPTEPHLDRRAKRGRLVTVFGEAAFDATHQLGAWSVYARDNTKTLQKRGVWDKHIHTRDHASVEALALGIHLTVDEFDLKRGDMIVAQSASEHAVDVLSGHKTLRDNRKDEAATLAGVKAMLIGRGVSLTAKHVHDPGGDITKRFRASTLAEHHAQRALTAHLAERERGESNAKRA</sequence>
<keyword evidence="1" id="KW-1133">Transmembrane helix</keyword>
<proteinExistence type="predicted"/>
<keyword evidence="1" id="KW-0472">Membrane</keyword>
<reference evidence="2 3" key="1">
    <citation type="submission" date="2020-06" db="EMBL/GenBank/DDBJ databases">
        <title>Complete genome of Azosprillum oryzae KACC14407.</title>
        <authorList>
            <person name="Kim M."/>
            <person name="Park Y.-J."/>
            <person name="Shin J.-H."/>
        </authorList>
    </citation>
    <scope>NUCLEOTIDE SEQUENCE [LARGE SCALE GENOMIC DNA]</scope>
    <source>
        <strain evidence="2 3">KACC 14407</strain>
        <plasmid evidence="2 3">unnamed7</plasmid>
    </source>
</reference>
<organism evidence="2 3">
    <name type="scientific">Azospirillum oryzae</name>
    <dbReference type="NCBI Taxonomy" id="286727"/>
    <lineage>
        <taxon>Bacteria</taxon>
        <taxon>Pseudomonadati</taxon>
        <taxon>Pseudomonadota</taxon>
        <taxon>Alphaproteobacteria</taxon>
        <taxon>Rhodospirillales</taxon>
        <taxon>Azospirillaceae</taxon>
        <taxon>Azospirillum</taxon>
    </lineage>
</organism>